<dbReference type="GO" id="GO:0043039">
    <property type="term" value="P:tRNA aminoacylation"/>
    <property type="evidence" value="ECO:0007669"/>
    <property type="project" value="UniProtKB-UniRule"/>
</dbReference>
<sequence length="538" mass="60735">MKFNPDEIKEATKGDFDAAWNEGKKYVPNPGINEKYPRISLKYGKPHPVFDTIQKLREAYMRMGFEEFMNPIIVEDRDIHKQFGYEALAVLDRCFYIGGLPRPNVGISDERIIQIKNILGDIGDEGVEKIRLILHSYKKGEIEGDDLVPEMASGLKVADSKVAIMIDHVFPEFKSLVPVSSQNTLRSHMTSGWFISLGEMCEYRKVPLRLFSVDRVFRREQAEDATRLMAYYSASCVIMDENVSVEDGKAVAAGLLSQFGFSNFTFRPDEKRSKYYVPDTQTEVFAYHPKLVGSKTKYKDGWVEVATFGIYSPSALSQYNIPYPVMNLGMGVERLAMILHDSTDVRALTYPQFQYKTNWVMSDSEIASMIFVEDVPVTETGKEIQAAIVRTCEQYGNTVSPCEFTAWEGELSGKNILVKVIEPEENTKLCGPAAMNEVISYRNDILGLPRTSKWDEAFKNGVSSGIRYIDAFAARCAKEIEEAAKNGSGCEIRARIIKVPSEINIMIDPIVQRYITGLQKKIDTRGPVFTTVRMEIVS</sequence>
<evidence type="ECO:0000256" key="5">
    <source>
        <dbReference type="ARBA" id="ARBA00023146"/>
    </source>
</evidence>
<comment type="catalytic activity">
    <reaction evidence="6">
        <text>tRNA(Cys) + O-phospho-L-serine + ATP = O-phospho-L-seryl-tRNA(Cys) + AMP + diphosphate</text>
        <dbReference type="Rhea" id="RHEA:25678"/>
        <dbReference type="Rhea" id="RHEA-COMP:9661"/>
        <dbReference type="Rhea" id="RHEA-COMP:9719"/>
        <dbReference type="ChEBI" id="CHEBI:30616"/>
        <dbReference type="ChEBI" id="CHEBI:33019"/>
        <dbReference type="ChEBI" id="CHEBI:57524"/>
        <dbReference type="ChEBI" id="CHEBI:78442"/>
        <dbReference type="ChEBI" id="CHEBI:78551"/>
        <dbReference type="ChEBI" id="CHEBI:456215"/>
        <dbReference type="EC" id="6.1.1.27"/>
    </reaction>
</comment>
<comment type="similarity">
    <text evidence="6">Belongs to the class-II aminoacyl-tRNA synthetase family. O-phosphoseryl-tRNA(Cys) synthetase subfamily.</text>
</comment>
<keyword evidence="3 6" id="KW-0067">ATP-binding</keyword>
<comment type="subunit">
    <text evidence="6">Homotetramer. Interacts with SepCysS.</text>
</comment>
<keyword evidence="2 6" id="KW-0547">Nucleotide-binding</keyword>
<comment type="caution">
    <text evidence="8">The sequence shown here is derived from an EMBL/GenBank/DDBJ whole genome shotgun (WGS) entry which is preliminary data.</text>
</comment>
<dbReference type="PATRIC" id="fig|1719120.3.peg.2559"/>
<organism evidence="8 9">
    <name type="scientific">Candidatus Methanoperedens nitratireducens</name>
    <dbReference type="NCBI Taxonomy" id="1392998"/>
    <lineage>
        <taxon>Archaea</taxon>
        <taxon>Methanobacteriati</taxon>
        <taxon>Methanobacteriota</taxon>
        <taxon>Stenosarchaea group</taxon>
        <taxon>Methanomicrobia</taxon>
        <taxon>Methanosarcinales</taxon>
        <taxon>ANME-2 cluster</taxon>
        <taxon>Candidatus Methanoperedentaceae</taxon>
        <taxon>Candidatus Methanoperedens</taxon>
    </lineage>
</organism>
<dbReference type="GO" id="GO:0043816">
    <property type="term" value="F:phosphoserine-tRNA(Cys) ligase activity"/>
    <property type="evidence" value="ECO:0007669"/>
    <property type="project" value="UniProtKB-EC"/>
</dbReference>
<dbReference type="InterPro" id="IPR005246">
    <property type="entry name" value="O-Pseryl-tRNA(Cys)_ligase"/>
</dbReference>
<dbReference type="NCBIfam" id="TIGR00470">
    <property type="entry name" value="sepS"/>
    <property type="match status" value="1"/>
</dbReference>
<keyword evidence="4 6" id="KW-0648">Protein biosynthesis</keyword>
<dbReference type="InterPro" id="IPR041590">
    <property type="entry name" value="SepRS_C"/>
</dbReference>
<evidence type="ECO:0000256" key="3">
    <source>
        <dbReference type="ARBA" id="ARBA00022840"/>
    </source>
</evidence>
<name>A0A0N8KQU6_9EURY</name>
<feature type="binding site" evidence="6">
    <location>
        <begin position="188"/>
        <end position="190"/>
    </location>
    <ligand>
        <name>substrate</name>
    </ligand>
</feature>
<dbReference type="Pfam" id="PF01409">
    <property type="entry name" value="tRNA-synt_2d"/>
    <property type="match status" value="1"/>
</dbReference>
<dbReference type="PROSITE" id="PS50862">
    <property type="entry name" value="AA_TRNA_LIGASE_II"/>
    <property type="match status" value="1"/>
</dbReference>
<dbReference type="InterPro" id="IPR002319">
    <property type="entry name" value="Phenylalanyl-tRNA_Synthase"/>
</dbReference>
<reference evidence="8 9" key="1">
    <citation type="submission" date="2015-09" db="EMBL/GenBank/DDBJ databases">
        <title>A metagenomics-based metabolic model of nitrate-dependent anaerobic oxidation of methane by Methanoperedens-like archaea.</title>
        <authorList>
            <person name="Arshad A."/>
            <person name="Speth D.R."/>
            <person name="De Graaf R.M."/>
            <person name="Op Den Camp H.J."/>
            <person name="Jetten M.S."/>
            <person name="Welte C.U."/>
        </authorList>
    </citation>
    <scope>NUCLEOTIDE SEQUENCE [LARGE SCALE GENOMIC DNA]</scope>
</reference>
<proteinExistence type="inferred from homology"/>
<evidence type="ECO:0000256" key="2">
    <source>
        <dbReference type="ARBA" id="ARBA00022741"/>
    </source>
</evidence>
<dbReference type="HAMAP" id="MF_01674">
    <property type="entry name" value="Sep_tRNA_synth"/>
    <property type="match status" value="1"/>
</dbReference>
<keyword evidence="1 6" id="KW-0436">Ligase</keyword>
<dbReference type="InterPro" id="IPR045864">
    <property type="entry name" value="aa-tRNA-synth_II/BPL/LPL"/>
</dbReference>
<feature type="binding site" evidence="6">
    <location>
        <position position="327"/>
    </location>
    <ligand>
        <name>substrate</name>
    </ligand>
</feature>
<comment type="function">
    <text evidence="6">Catalyzes the attachment of O-phosphoserine (Sep) to tRNA(Cys).</text>
</comment>
<dbReference type="GO" id="GO:0005524">
    <property type="term" value="F:ATP binding"/>
    <property type="evidence" value="ECO:0007669"/>
    <property type="project" value="UniProtKB-UniRule"/>
</dbReference>
<dbReference type="EC" id="6.1.1.27" evidence="6"/>
<evidence type="ECO:0000313" key="9">
    <source>
        <dbReference type="Proteomes" id="UP000050360"/>
    </source>
</evidence>
<feature type="domain" description="Aminoacyl-transfer RNA synthetases class-II family profile" evidence="7">
    <location>
        <begin position="204"/>
        <end position="351"/>
    </location>
</feature>
<evidence type="ECO:0000313" key="8">
    <source>
        <dbReference type="EMBL" id="KPQ43122.1"/>
    </source>
</evidence>
<evidence type="ECO:0000256" key="4">
    <source>
        <dbReference type="ARBA" id="ARBA00022917"/>
    </source>
</evidence>
<dbReference type="Gene3D" id="3.30.930.10">
    <property type="entry name" value="Bira Bifunctional Protein, Domain 2"/>
    <property type="match status" value="1"/>
</dbReference>
<gene>
    <name evidence="6" type="primary">sepS</name>
    <name evidence="8" type="ORF">MPEBLZ_02346</name>
</gene>
<evidence type="ECO:0000256" key="6">
    <source>
        <dbReference type="HAMAP-Rule" id="MF_01674"/>
    </source>
</evidence>
<dbReference type="GO" id="GO:0000049">
    <property type="term" value="F:tRNA binding"/>
    <property type="evidence" value="ECO:0007669"/>
    <property type="project" value="InterPro"/>
</dbReference>
<evidence type="ECO:0000259" key="7">
    <source>
        <dbReference type="PROSITE" id="PS50862"/>
    </source>
</evidence>
<dbReference type="GO" id="GO:0006412">
    <property type="term" value="P:translation"/>
    <property type="evidence" value="ECO:0007669"/>
    <property type="project" value="UniProtKB-KW"/>
</dbReference>
<feature type="binding site" evidence="6">
    <location>
        <begin position="275"/>
        <end position="276"/>
    </location>
    <ligand>
        <name>substrate</name>
    </ligand>
</feature>
<dbReference type="SUPFAM" id="SSF55681">
    <property type="entry name" value="Class II aaRS and biotin synthetases"/>
    <property type="match status" value="1"/>
</dbReference>
<protein>
    <recommendedName>
        <fullName evidence="6">O-phosphoserine--tRNA(Cys) ligase</fullName>
        <shortName evidence="6">O-phosphoserine--tRNA ligase</shortName>
        <ecNumber evidence="6">6.1.1.27</ecNumber>
    </recommendedName>
    <alternativeName>
        <fullName evidence="6">Non-canonical O-phosphoseryl-tRNA(Cys) synthetase</fullName>
    </alternativeName>
    <alternativeName>
        <fullName evidence="6">O-phosphoseryl-tRNA(Cys) synthetase</fullName>
        <shortName evidence="6">SepRS</shortName>
    </alternativeName>
</protein>
<dbReference type="EMBL" id="LKCM01000179">
    <property type="protein sequence ID" value="KPQ43122.1"/>
    <property type="molecule type" value="Genomic_DNA"/>
</dbReference>
<evidence type="ECO:0000256" key="1">
    <source>
        <dbReference type="ARBA" id="ARBA00022598"/>
    </source>
</evidence>
<dbReference type="AlphaFoldDB" id="A0A0N8KQU6"/>
<dbReference type="Proteomes" id="UP000050360">
    <property type="component" value="Unassembled WGS sequence"/>
</dbReference>
<feature type="binding site" evidence="6">
    <location>
        <begin position="233"/>
        <end position="235"/>
    </location>
    <ligand>
        <name>substrate</name>
    </ligand>
</feature>
<keyword evidence="5 6" id="KW-0030">Aminoacyl-tRNA synthetase</keyword>
<dbReference type="Pfam" id="PF18006">
    <property type="entry name" value="SepRS_C"/>
    <property type="match status" value="1"/>
</dbReference>
<accession>A0A0N8KQU6</accession>
<dbReference type="InterPro" id="IPR006195">
    <property type="entry name" value="aa-tRNA-synth_II"/>
</dbReference>